<dbReference type="PRINTS" id="PR00398">
    <property type="entry name" value="STRDHORMONER"/>
</dbReference>
<name>A0A2G9RJH5_AQUCT</name>
<evidence type="ECO:0000256" key="2">
    <source>
        <dbReference type="ARBA" id="ARBA00022771"/>
    </source>
</evidence>
<dbReference type="GO" id="GO:0004879">
    <property type="term" value="F:nuclear receptor activity"/>
    <property type="evidence" value="ECO:0007669"/>
    <property type="project" value="TreeGrafter"/>
</dbReference>
<dbReference type="PANTHER" id="PTHR24082">
    <property type="entry name" value="NUCLEAR HORMONE RECEPTOR"/>
    <property type="match status" value="1"/>
</dbReference>
<dbReference type="PANTHER" id="PTHR24082:SF155">
    <property type="entry name" value="BILE ACID RECEPTOR"/>
    <property type="match status" value="1"/>
</dbReference>
<keyword evidence="8" id="KW-0539">Nucleus</keyword>
<dbReference type="SUPFAM" id="SSF48508">
    <property type="entry name" value="Nuclear receptor ligand-binding domain"/>
    <property type="match status" value="1"/>
</dbReference>
<keyword evidence="4" id="KW-0805">Transcription regulation</keyword>
<dbReference type="GO" id="GO:0045944">
    <property type="term" value="P:positive regulation of transcription by RNA polymerase II"/>
    <property type="evidence" value="ECO:0007669"/>
    <property type="project" value="TreeGrafter"/>
</dbReference>
<dbReference type="InterPro" id="IPR035500">
    <property type="entry name" value="NHR-like_dom_sf"/>
</dbReference>
<dbReference type="GO" id="GO:0000122">
    <property type="term" value="P:negative regulation of transcription by RNA polymerase II"/>
    <property type="evidence" value="ECO:0007669"/>
    <property type="project" value="TreeGrafter"/>
</dbReference>
<dbReference type="InterPro" id="IPR000536">
    <property type="entry name" value="Nucl_hrmn_rcpt_lig-bd"/>
</dbReference>
<keyword evidence="11" id="KW-1185">Reference proteome</keyword>
<evidence type="ECO:0000259" key="9">
    <source>
        <dbReference type="PROSITE" id="PS51843"/>
    </source>
</evidence>
<dbReference type="GO" id="GO:0008270">
    <property type="term" value="F:zinc ion binding"/>
    <property type="evidence" value="ECO:0007669"/>
    <property type="project" value="UniProtKB-KW"/>
</dbReference>
<keyword evidence="1" id="KW-0479">Metal-binding</keyword>
<gene>
    <name evidence="10" type="ORF">AB205_0133510</name>
</gene>
<evidence type="ECO:0000256" key="8">
    <source>
        <dbReference type="ARBA" id="ARBA00023242"/>
    </source>
</evidence>
<keyword evidence="6" id="KW-0804">Transcription</keyword>
<accession>A0A2G9RJH5</accession>
<evidence type="ECO:0000256" key="4">
    <source>
        <dbReference type="ARBA" id="ARBA00023015"/>
    </source>
</evidence>
<reference evidence="11" key="1">
    <citation type="journal article" date="2017" name="Nat. Commun.">
        <title>The North American bullfrog draft genome provides insight into hormonal regulation of long noncoding RNA.</title>
        <authorList>
            <person name="Hammond S.A."/>
            <person name="Warren R.L."/>
            <person name="Vandervalk B.P."/>
            <person name="Kucuk E."/>
            <person name="Khan H."/>
            <person name="Gibb E.A."/>
            <person name="Pandoh P."/>
            <person name="Kirk H."/>
            <person name="Zhao Y."/>
            <person name="Jones M."/>
            <person name="Mungall A.J."/>
            <person name="Coope R."/>
            <person name="Pleasance S."/>
            <person name="Moore R.A."/>
            <person name="Holt R.A."/>
            <person name="Round J.M."/>
            <person name="Ohora S."/>
            <person name="Walle B.V."/>
            <person name="Veldhoen N."/>
            <person name="Helbing C.C."/>
            <person name="Birol I."/>
        </authorList>
    </citation>
    <scope>NUCLEOTIDE SEQUENCE [LARGE SCALE GENOMIC DNA]</scope>
</reference>
<feature type="domain" description="NR LBD" evidence="9">
    <location>
        <begin position="1"/>
        <end position="145"/>
    </location>
</feature>
<dbReference type="EMBL" id="KV940352">
    <property type="protein sequence ID" value="PIO28052.1"/>
    <property type="molecule type" value="Genomic_DNA"/>
</dbReference>
<dbReference type="GO" id="GO:0030154">
    <property type="term" value="P:cell differentiation"/>
    <property type="evidence" value="ECO:0007669"/>
    <property type="project" value="TreeGrafter"/>
</dbReference>
<dbReference type="GO" id="GO:0000978">
    <property type="term" value="F:RNA polymerase II cis-regulatory region sequence-specific DNA binding"/>
    <property type="evidence" value="ECO:0007669"/>
    <property type="project" value="TreeGrafter"/>
</dbReference>
<dbReference type="GO" id="GO:0090575">
    <property type="term" value="C:RNA polymerase II transcription regulator complex"/>
    <property type="evidence" value="ECO:0007669"/>
    <property type="project" value="TreeGrafter"/>
</dbReference>
<dbReference type="PROSITE" id="PS51843">
    <property type="entry name" value="NR_LBD"/>
    <property type="match status" value="1"/>
</dbReference>
<evidence type="ECO:0000256" key="5">
    <source>
        <dbReference type="ARBA" id="ARBA00023125"/>
    </source>
</evidence>
<evidence type="ECO:0000256" key="6">
    <source>
        <dbReference type="ARBA" id="ARBA00023163"/>
    </source>
</evidence>
<keyword evidence="5" id="KW-0238">DNA-binding</keyword>
<evidence type="ECO:0000313" key="10">
    <source>
        <dbReference type="EMBL" id="PIO28052.1"/>
    </source>
</evidence>
<dbReference type="InterPro" id="IPR001723">
    <property type="entry name" value="Nuclear_hrmn_rcpt"/>
</dbReference>
<keyword evidence="3" id="KW-0862">Zinc</keyword>
<keyword evidence="2" id="KW-0863">Zinc-finger</keyword>
<dbReference type="GO" id="GO:0032052">
    <property type="term" value="F:bile acid binding"/>
    <property type="evidence" value="ECO:0007669"/>
    <property type="project" value="TreeGrafter"/>
</dbReference>
<organism evidence="10 11">
    <name type="scientific">Aquarana catesbeiana</name>
    <name type="common">American bullfrog</name>
    <name type="synonym">Rana catesbeiana</name>
    <dbReference type="NCBI Taxonomy" id="8400"/>
    <lineage>
        <taxon>Eukaryota</taxon>
        <taxon>Metazoa</taxon>
        <taxon>Chordata</taxon>
        <taxon>Craniata</taxon>
        <taxon>Vertebrata</taxon>
        <taxon>Euteleostomi</taxon>
        <taxon>Amphibia</taxon>
        <taxon>Batrachia</taxon>
        <taxon>Anura</taxon>
        <taxon>Neobatrachia</taxon>
        <taxon>Ranoidea</taxon>
        <taxon>Ranidae</taxon>
        <taxon>Aquarana</taxon>
    </lineage>
</organism>
<dbReference type="GO" id="GO:0050728">
    <property type="term" value="P:negative regulation of inflammatory response"/>
    <property type="evidence" value="ECO:0007669"/>
    <property type="project" value="TreeGrafter"/>
</dbReference>
<dbReference type="InterPro" id="IPR050234">
    <property type="entry name" value="Nuclear_hormone_rcpt_NR1"/>
</dbReference>
<evidence type="ECO:0000256" key="7">
    <source>
        <dbReference type="ARBA" id="ARBA00023170"/>
    </source>
</evidence>
<proteinExistence type="predicted"/>
<sequence length="145" mass="17268">MFLRSAELFNKKLLNSHTDVLEERIWNSGISHDYINPMFSFYKSVGELKMTEEEYALLTAVVILTPDRQYLKDKESVEKLQESFLHILEKLCKQHHPNNPQHFARLLGRLTELRTFSHHHTDMVMSWRVSDHKFTPLLCEIWDVQ</sequence>
<dbReference type="Pfam" id="PF00104">
    <property type="entry name" value="Hormone_recep"/>
    <property type="match status" value="1"/>
</dbReference>
<evidence type="ECO:0000256" key="1">
    <source>
        <dbReference type="ARBA" id="ARBA00022723"/>
    </source>
</evidence>
<protein>
    <recommendedName>
        <fullName evidence="9">NR LBD domain-containing protein</fullName>
    </recommendedName>
</protein>
<evidence type="ECO:0000256" key="3">
    <source>
        <dbReference type="ARBA" id="ARBA00022833"/>
    </source>
</evidence>
<keyword evidence="7" id="KW-0675">Receptor</keyword>
<dbReference type="OrthoDB" id="5837785at2759"/>
<dbReference type="AlphaFoldDB" id="A0A2G9RJH5"/>
<dbReference type="Gene3D" id="1.10.565.10">
    <property type="entry name" value="Retinoid X Receptor"/>
    <property type="match status" value="1"/>
</dbReference>
<evidence type="ECO:0000313" key="11">
    <source>
        <dbReference type="Proteomes" id="UP000228934"/>
    </source>
</evidence>
<dbReference type="Proteomes" id="UP000228934">
    <property type="component" value="Unassembled WGS sequence"/>
</dbReference>